<feature type="domain" description="DNA2/NAM7 helicase-like C-terminal" evidence="3">
    <location>
        <begin position="1148"/>
        <end position="1326"/>
    </location>
</feature>
<gene>
    <name evidence="5" type="ORF">KPL37_11985</name>
</gene>
<evidence type="ECO:0000313" key="5">
    <source>
        <dbReference type="EMBL" id="MBU3160464.1"/>
    </source>
</evidence>
<dbReference type="EMBL" id="JAHLDV010000027">
    <property type="protein sequence ID" value="MBU3160464.1"/>
    <property type="molecule type" value="Genomic_DNA"/>
</dbReference>
<dbReference type="PANTHER" id="PTHR10887">
    <property type="entry name" value="DNA2/NAM7 HELICASE FAMILY"/>
    <property type="match status" value="1"/>
</dbReference>
<evidence type="ECO:0000259" key="4">
    <source>
        <dbReference type="Pfam" id="PF18741"/>
    </source>
</evidence>
<dbReference type="Pfam" id="PF18741">
    <property type="entry name" value="MTES_1575"/>
    <property type="match status" value="1"/>
</dbReference>
<dbReference type="Proteomes" id="UP000776252">
    <property type="component" value="Unassembled WGS sequence"/>
</dbReference>
<dbReference type="CDD" id="cd18808">
    <property type="entry name" value="SF1_C_Upf1"/>
    <property type="match status" value="1"/>
</dbReference>
<accession>A0ABS6BWG6</accession>
<dbReference type="Pfam" id="PF13087">
    <property type="entry name" value="AAA_12"/>
    <property type="match status" value="1"/>
</dbReference>
<dbReference type="Pfam" id="PF13086">
    <property type="entry name" value="AAA_11"/>
    <property type="match status" value="2"/>
</dbReference>
<protein>
    <submittedName>
        <fullName evidence="5">AAA family ATPase</fullName>
    </submittedName>
</protein>
<name>A0ABS6BWG6_9CLOT</name>
<dbReference type="InterPro" id="IPR049468">
    <property type="entry name" value="Restrct_endonuc-II-like_dom"/>
</dbReference>
<keyword evidence="6" id="KW-1185">Reference proteome</keyword>
<feature type="coiled-coil region" evidence="1">
    <location>
        <begin position="475"/>
        <end position="502"/>
    </location>
</feature>
<proteinExistence type="predicted"/>
<dbReference type="RefSeq" id="WP_216149641.1">
    <property type="nucleotide sequence ID" value="NZ_JAHLDV010000027.1"/>
</dbReference>
<evidence type="ECO:0000259" key="3">
    <source>
        <dbReference type="Pfam" id="PF13087"/>
    </source>
</evidence>
<sequence>MMDSSEKKKVIKLFEFLKQFNNIKNPVMVDVNNQQWIKWMDSIPEHETIKNNIYNFNYDSETLFSIDKPKLRECPLPPEEIKDWLEKGWNDISKEAQVKKYIEKIEYELDADNNEESKLVTISLEEDKDRLDLLNIWKELRSKWAQEESIARKADAVYNELYSLYSILKKEAEALELVLGDGILSYCGNKEINHPILLQTVNLVFDANIPQFKINISQERGPELYKSIFSNITESNYELLSSIYEEFETSQFTPYEISESNSFLTRLSHALASDGKFLENLEEYEKARNYPQIYRRPVLFARKRNLGFAVAIDSIIEDIGNAELVPGFLCDIVGIENDNLKVQEQSNKPENNFLSVNGIDEDILLTKPANAEQLAVAKHLERNGAVLVQGPPGTGKTHTIANMVGHLLSQGKSILITSYSEKALSVLKEKVVEELQSLCLSLLATTEGRREMENSLDVINENRSTLEPSDLKLKVDSLGKERKEIIDKLNNLKMDLKNARINEYRAIIVSGEEYKPIDAAKYINKHRSDAAWMPTPIILGKSLSLSCEEISEVYSSNIKINLEEEKEYDNKLPNLSELITPIEFNEIISQKNTFSSEKLSSGLEYWNSEVAVKYTISQLNATRDRINGALVSIDINTPWVLETIQSAKEDTLKNSWSLLIDEINVTYKLSIDCSESILTYNPQFIDIELGSDVDILLKSIIEKLENGGKITRVNLFLNKPLKNFINACRVNGNVPTKTNEFKALNNYRRLIVARGKLKNRWNRQIAVLGAEQVDDMGDNFELTCKKYCLIIEDNINWYEKKWNPIIKDIDSCGIKLERLKSKPDLSSNKFSNLRHIKLDLGKKLIEIIEAQIYRIQYNEINNNKKKIENVVNEFSKNYNSKIINGLQTAVINEDVDLYNECYESIKAIKELGKYIERRRELLHKLAITAPAFAHEITERQGEFGKAKAPTNIKEAWLYCQFVEEINYRNKMSIDEVQQSIAFLEESFKNNTAELAFNKAWLYKLDEFNNNKKQIQAIEGWRQLIRKIGAGKGKNTERLKAEARKLMPQCQSAVPVWIMPLNKVVENFNPKENKFDVVIIDEASQADVMALVALYLGKQVIIVGDNEQVSPLAIGEKTEEMERLVKEYLYDMPNHFLYSGKFSIYDLAQASGYQPVRLKEHFRCVPEIIEYSNILSYNGQIKALRETSEVKTKPPIITYRVRDAISDKKTNQKEIEAVVSLILACCENEEYKGKTFGVITLRGEKQATLIDRLLQSKMAPIEYDKRDILCGNPANFQGDERDIIFLSMVDANAGEGPMRLNSYGTDNLYKKRYNVAVSRAKDQLWLVYSMDSDNDLKSGDIRKGLIEYCKDYKSRQIDFEKNVLKAESEFEKRVMKYLIERGYNISPQWEVGSFRIDMVAIYKNKKVAIECDGEQWHGEDKLEEDMNRQGILERLGWRFIRIRGSEFFSGEDATMENVIRKLNDLEIYPNEKLDELTQEKCGLKERIIVRADEIRDLWICDVTQ</sequence>
<feature type="domain" description="DNA2/NAM7 helicase helicase" evidence="2">
    <location>
        <begin position="373"/>
        <end position="485"/>
    </location>
</feature>
<organism evidence="5 6">
    <name type="scientific">Clostridium frigoris</name>
    <dbReference type="NCBI Taxonomy" id="205327"/>
    <lineage>
        <taxon>Bacteria</taxon>
        <taxon>Bacillati</taxon>
        <taxon>Bacillota</taxon>
        <taxon>Clostridia</taxon>
        <taxon>Eubacteriales</taxon>
        <taxon>Clostridiaceae</taxon>
        <taxon>Clostridium</taxon>
    </lineage>
</organism>
<feature type="coiled-coil region" evidence="1">
    <location>
        <begin position="850"/>
        <end position="877"/>
    </location>
</feature>
<dbReference type="InterPro" id="IPR047187">
    <property type="entry name" value="SF1_C_Upf1"/>
</dbReference>
<reference evidence="5 6" key="1">
    <citation type="submission" date="2021-06" db="EMBL/GenBank/DDBJ databases">
        <title>Clostridia strains as spoilage organisms.</title>
        <authorList>
            <person name="Wambui J."/>
            <person name="Stephan R."/>
            <person name="Stevens M.J.A."/>
        </authorList>
    </citation>
    <scope>NUCLEOTIDE SEQUENCE [LARGE SCALE GENOMIC DNA]</scope>
    <source>
        <strain evidence="5 6">DSM 14204</strain>
    </source>
</reference>
<feature type="domain" description="DNA2/NAM7 helicase helicase" evidence="2">
    <location>
        <begin position="973"/>
        <end position="1112"/>
    </location>
</feature>
<keyword evidence="1" id="KW-0175">Coiled coil</keyword>
<dbReference type="InterPro" id="IPR045055">
    <property type="entry name" value="DNA2/NAM7-like"/>
</dbReference>
<evidence type="ECO:0000313" key="6">
    <source>
        <dbReference type="Proteomes" id="UP000776252"/>
    </source>
</evidence>
<feature type="domain" description="Restriction endonuclease type II-like" evidence="4">
    <location>
        <begin position="1369"/>
        <end position="1461"/>
    </location>
</feature>
<dbReference type="InterPro" id="IPR041679">
    <property type="entry name" value="DNA2/NAM7-like_C"/>
</dbReference>
<dbReference type="InterPro" id="IPR041677">
    <property type="entry name" value="DNA2/NAM7_AAA_11"/>
</dbReference>
<evidence type="ECO:0000256" key="1">
    <source>
        <dbReference type="SAM" id="Coils"/>
    </source>
</evidence>
<evidence type="ECO:0000259" key="2">
    <source>
        <dbReference type="Pfam" id="PF13086"/>
    </source>
</evidence>
<comment type="caution">
    <text evidence="5">The sequence shown here is derived from an EMBL/GenBank/DDBJ whole genome shotgun (WGS) entry which is preliminary data.</text>
</comment>